<keyword evidence="2" id="KW-0472">Membrane</keyword>
<dbReference type="RefSeq" id="WP_184532880.1">
    <property type="nucleotide sequence ID" value="NZ_JACHJW010000001.1"/>
</dbReference>
<evidence type="ECO:0000313" key="5">
    <source>
        <dbReference type="Proteomes" id="UP000578819"/>
    </source>
</evidence>
<keyword evidence="5" id="KW-1185">Reference proteome</keyword>
<proteinExistence type="predicted"/>
<feature type="transmembrane region" description="Helical" evidence="2">
    <location>
        <begin position="37"/>
        <end position="57"/>
    </location>
</feature>
<dbReference type="Proteomes" id="UP000578819">
    <property type="component" value="Unassembled WGS sequence"/>
</dbReference>
<keyword evidence="3" id="KW-0732">Signal</keyword>
<evidence type="ECO:0000313" key="4">
    <source>
        <dbReference type="EMBL" id="MBB4957089.1"/>
    </source>
</evidence>
<protein>
    <submittedName>
        <fullName evidence="4">Uncharacterized protein</fullName>
    </submittedName>
</protein>
<accession>A0A7W7SLP1</accession>
<evidence type="ECO:0000256" key="1">
    <source>
        <dbReference type="SAM" id="MobiDB-lite"/>
    </source>
</evidence>
<feature type="transmembrane region" description="Helical" evidence="2">
    <location>
        <begin position="69"/>
        <end position="92"/>
    </location>
</feature>
<dbReference type="EMBL" id="JACHJW010000001">
    <property type="protein sequence ID" value="MBB4957089.1"/>
    <property type="molecule type" value="Genomic_DNA"/>
</dbReference>
<organism evidence="4 5">
    <name type="scientific">Micromonospora polyrhachis</name>
    <dbReference type="NCBI Taxonomy" id="1282883"/>
    <lineage>
        <taxon>Bacteria</taxon>
        <taxon>Bacillati</taxon>
        <taxon>Actinomycetota</taxon>
        <taxon>Actinomycetes</taxon>
        <taxon>Micromonosporales</taxon>
        <taxon>Micromonosporaceae</taxon>
        <taxon>Micromonospora</taxon>
    </lineage>
</organism>
<feature type="transmembrane region" description="Helical" evidence="2">
    <location>
        <begin position="98"/>
        <end position="119"/>
    </location>
</feature>
<dbReference type="AlphaFoldDB" id="A0A7W7SLP1"/>
<evidence type="ECO:0000256" key="2">
    <source>
        <dbReference type="SAM" id="Phobius"/>
    </source>
</evidence>
<keyword evidence="2" id="KW-0812">Transmembrane</keyword>
<keyword evidence="2" id="KW-1133">Transmembrane helix</keyword>
<gene>
    <name evidence="4" type="ORF">FHR38_000822</name>
</gene>
<comment type="caution">
    <text evidence="4">The sequence shown here is derived from an EMBL/GenBank/DDBJ whole genome shotgun (WGS) entry which is preliminary data.</text>
</comment>
<feature type="chain" id="PRO_5030959680" evidence="3">
    <location>
        <begin position="20"/>
        <end position="147"/>
    </location>
</feature>
<name>A0A7W7SLP1_9ACTN</name>
<feature type="region of interest" description="Disordered" evidence="1">
    <location>
        <begin position="125"/>
        <end position="147"/>
    </location>
</feature>
<reference evidence="4 5" key="1">
    <citation type="submission" date="2020-08" db="EMBL/GenBank/DDBJ databases">
        <title>Sequencing the genomes of 1000 actinobacteria strains.</title>
        <authorList>
            <person name="Klenk H.-P."/>
        </authorList>
    </citation>
    <scope>NUCLEOTIDE SEQUENCE [LARGE SCALE GENOMIC DNA]</scope>
    <source>
        <strain evidence="4 5">DSM 45886</strain>
    </source>
</reference>
<sequence length="147" mass="15838">MRTRSLLMRTRIAAGLALAAEFGHLAAAWTEAVAWPLLSGCHIVVAVGFGLVFAGLWKPSPRRRWLHTARVLALMLPAMWLFTRTIGVPTYLTFTRLAVDPVGVVVTVIEVALVVVLLVKEPQHGSTGQELPRTVPSGTAHSPAELG</sequence>
<feature type="signal peptide" evidence="3">
    <location>
        <begin position="1"/>
        <end position="19"/>
    </location>
</feature>
<evidence type="ECO:0000256" key="3">
    <source>
        <dbReference type="SAM" id="SignalP"/>
    </source>
</evidence>